<dbReference type="RefSeq" id="WP_290206506.1">
    <property type="nucleotide sequence ID" value="NZ_JASDDK010000002.1"/>
</dbReference>
<dbReference type="InterPro" id="IPR000326">
    <property type="entry name" value="PAP2/HPO"/>
</dbReference>
<feature type="signal peptide" evidence="1">
    <location>
        <begin position="1"/>
        <end position="21"/>
    </location>
</feature>
<accession>A0ABT7ZV24</accession>
<keyword evidence="1" id="KW-0732">Signal</keyword>
<comment type="caution">
    <text evidence="3">The sequence shown here is derived from an EMBL/GenBank/DDBJ whole genome shotgun (WGS) entry which is preliminary data.</text>
</comment>
<protein>
    <submittedName>
        <fullName evidence="3">Phosphatase PAP2 family protein</fullName>
    </submittedName>
</protein>
<feature type="chain" id="PRO_5045804106" evidence="1">
    <location>
        <begin position="22"/>
        <end position="277"/>
    </location>
</feature>
<dbReference type="EMBL" id="JASDDK010000002">
    <property type="protein sequence ID" value="MDN3492860.1"/>
    <property type="molecule type" value="Genomic_DNA"/>
</dbReference>
<evidence type="ECO:0000259" key="2">
    <source>
        <dbReference type="SMART" id="SM00014"/>
    </source>
</evidence>
<organism evidence="3 4">
    <name type="scientific">Winogradskyella bathintestinalis</name>
    <dbReference type="NCBI Taxonomy" id="3035208"/>
    <lineage>
        <taxon>Bacteria</taxon>
        <taxon>Pseudomonadati</taxon>
        <taxon>Bacteroidota</taxon>
        <taxon>Flavobacteriia</taxon>
        <taxon>Flavobacteriales</taxon>
        <taxon>Flavobacteriaceae</taxon>
        <taxon>Winogradskyella</taxon>
    </lineage>
</organism>
<evidence type="ECO:0000313" key="3">
    <source>
        <dbReference type="EMBL" id="MDN3492860.1"/>
    </source>
</evidence>
<gene>
    <name evidence="3" type="ORF">QMA06_09015</name>
</gene>
<dbReference type="Gene3D" id="1.20.144.10">
    <property type="entry name" value="Phosphatidic acid phosphatase type 2/haloperoxidase"/>
    <property type="match status" value="1"/>
</dbReference>
<feature type="domain" description="Phosphatidic acid phosphatase type 2/haloperoxidase" evidence="2">
    <location>
        <begin position="131"/>
        <end position="243"/>
    </location>
</feature>
<dbReference type="Proteomes" id="UP001231197">
    <property type="component" value="Unassembled WGS sequence"/>
</dbReference>
<keyword evidence="4" id="KW-1185">Reference proteome</keyword>
<dbReference type="InterPro" id="IPR036938">
    <property type="entry name" value="PAP2/HPO_sf"/>
</dbReference>
<evidence type="ECO:0000256" key="1">
    <source>
        <dbReference type="SAM" id="SignalP"/>
    </source>
</evidence>
<sequence>MKQTFTFILISLISISLFSQVDTTTNKTSKIWKNLKYDAKVGLKSVGYSLARPIHWKRDNFLTAGGIIAGTGLLYLSDREAQNYFVKQGKDAPDIIKDFGWYFGSPQNFFMVSAGVYGFGLLTDNEKVRRTGILIISSATTTGIFQSISKTVVGRARPDTGDRDDFEPFSSKPGFHSFPSGHSILSFSMAHAIAKQFDSLWVKAGIYTVGSIAPISRLWANAHWLSDVGLSMALSIVVVDSIDNFMNKNNYYEYSKPNTISWRFSAGLGTIGLVGTF</sequence>
<name>A0ABT7ZV24_9FLAO</name>
<dbReference type="Pfam" id="PF01569">
    <property type="entry name" value="PAP2"/>
    <property type="match status" value="1"/>
</dbReference>
<dbReference type="SMART" id="SM00014">
    <property type="entry name" value="acidPPc"/>
    <property type="match status" value="1"/>
</dbReference>
<reference evidence="3 4" key="1">
    <citation type="journal article" date="2023" name="Int. J. Syst. Evol. Microbiol.">
        <title>Winogradskyella bathintestinalis sp. nov., isolated from the intestine of the deep-sea loosejaw dragonfish, Malacosteus niger.</title>
        <authorList>
            <person name="Uniacke-Lowe S."/>
            <person name="Johnson C.N."/>
            <person name="Stanton C."/>
            <person name="Hill C."/>
            <person name="Ross P."/>
        </authorList>
    </citation>
    <scope>NUCLEOTIDE SEQUENCE [LARGE SCALE GENOMIC DNA]</scope>
    <source>
        <strain evidence="3 4">APC 3343</strain>
    </source>
</reference>
<evidence type="ECO:0000313" key="4">
    <source>
        <dbReference type="Proteomes" id="UP001231197"/>
    </source>
</evidence>
<dbReference type="SUPFAM" id="SSF48317">
    <property type="entry name" value="Acid phosphatase/Vanadium-dependent haloperoxidase"/>
    <property type="match status" value="1"/>
</dbReference>
<proteinExistence type="predicted"/>